<dbReference type="InterPro" id="IPR036052">
    <property type="entry name" value="TrpB-like_PALP_sf"/>
</dbReference>
<evidence type="ECO:0000313" key="10">
    <source>
        <dbReference type="EMBL" id="WXA91292.1"/>
    </source>
</evidence>
<keyword evidence="11" id="KW-1185">Reference proteome</keyword>
<comment type="similarity">
    <text evidence="3">Belongs to the cysteine synthase/cystathionine beta-synthase family. SbnA subfamily.</text>
</comment>
<dbReference type="Gene3D" id="3.40.50.1100">
    <property type="match status" value="2"/>
</dbReference>
<dbReference type="Proteomes" id="UP001379533">
    <property type="component" value="Chromosome"/>
</dbReference>
<evidence type="ECO:0000256" key="3">
    <source>
        <dbReference type="ARBA" id="ARBA00008519"/>
    </source>
</evidence>
<evidence type="ECO:0000313" key="11">
    <source>
        <dbReference type="Proteomes" id="UP001379533"/>
    </source>
</evidence>
<gene>
    <name evidence="10" type="primary">sbnA</name>
    <name evidence="10" type="ORF">LZC95_33155</name>
</gene>
<dbReference type="SUPFAM" id="SSF53686">
    <property type="entry name" value="Tryptophan synthase beta subunit-like PLP-dependent enzymes"/>
    <property type="match status" value="1"/>
</dbReference>
<evidence type="ECO:0000256" key="1">
    <source>
        <dbReference type="ARBA" id="ARBA00001933"/>
    </source>
</evidence>
<dbReference type="NCBIfam" id="TIGR03945">
    <property type="entry name" value="PLP_SbnA_fam"/>
    <property type="match status" value="1"/>
</dbReference>
<sequence length="319" mass="34810">MVRLEARGLEQVELYSKLEFTNPTGSVKDRAARYMIEHGLASGKINEKTLLVESSSGNFGIALAALSARRKLRFCCVIDPRINAINEMLIRSLGAEVVCVTERDPTGGYLQTRLRKVRSILATTPNSYWLNQYANPINAEAYYKTLGAELCEALPRLDYVFIGVSSGGTISGISRRLKEHFPKVRVIAVDVLGSVIFGGAPRPRWIPGIGASIVPDILSTAKIDEVVQVDEASAVRACHELLEQHSIFVGGSSGAALAAIRSYFHGKRFDTAPVVATIFPDRGDRYAGTIYNPDWCDQLFGGTMQSGHHRAAEVVADLQ</sequence>
<evidence type="ECO:0000256" key="7">
    <source>
        <dbReference type="ARBA" id="ARBA00022679"/>
    </source>
</evidence>
<dbReference type="InterPro" id="IPR023927">
    <property type="entry name" value="SbnA"/>
</dbReference>
<dbReference type="CDD" id="cd01561">
    <property type="entry name" value="CBS_like"/>
    <property type="match status" value="1"/>
</dbReference>
<protein>
    <recommendedName>
        <fullName evidence="6">N-(2-amino-2-carboxyethyl)-L-glutamate synthase</fullName>
        <ecNumber evidence="5">2.5.1.140</ecNumber>
    </recommendedName>
</protein>
<dbReference type="PANTHER" id="PTHR10314">
    <property type="entry name" value="CYSTATHIONINE BETA-SYNTHASE"/>
    <property type="match status" value="1"/>
</dbReference>
<comment type="cofactor">
    <cofactor evidence="1">
        <name>pyridoxal 5'-phosphate</name>
        <dbReference type="ChEBI" id="CHEBI:597326"/>
    </cofactor>
</comment>
<evidence type="ECO:0000259" key="9">
    <source>
        <dbReference type="Pfam" id="PF00291"/>
    </source>
</evidence>
<comment type="pathway">
    <text evidence="2">Siderophore biosynthesis.</text>
</comment>
<dbReference type="EMBL" id="CP089982">
    <property type="protein sequence ID" value="WXA91292.1"/>
    <property type="molecule type" value="Genomic_DNA"/>
</dbReference>
<keyword evidence="8" id="KW-0663">Pyridoxal phosphate</keyword>
<accession>A0ABZ2JXS5</accession>
<keyword evidence="7" id="KW-0808">Transferase</keyword>
<evidence type="ECO:0000256" key="2">
    <source>
        <dbReference type="ARBA" id="ARBA00004924"/>
    </source>
</evidence>
<evidence type="ECO:0000256" key="5">
    <source>
        <dbReference type="ARBA" id="ARBA00012331"/>
    </source>
</evidence>
<evidence type="ECO:0000256" key="8">
    <source>
        <dbReference type="ARBA" id="ARBA00022898"/>
    </source>
</evidence>
<comment type="subunit">
    <text evidence="4">Homodimer.</text>
</comment>
<reference evidence="10 11" key="1">
    <citation type="submission" date="2021-12" db="EMBL/GenBank/DDBJ databases">
        <title>Discovery of the Pendulisporaceae a myxobacterial family with distinct sporulation behavior and unique specialized metabolism.</title>
        <authorList>
            <person name="Garcia R."/>
            <person name="Popoff A."/>
            <person name="Bader C.D."/>
            <person name="Loehr J."/>
            <person name="Walesch S."/>
            <person name="Walt C."/>
            <person name="Boldt J."/>
            <person name="Bunk B."/>
            <person name="Haeckl F.J.F.P.J."/>
            <person name="Gunesch A.P."/>
            <person name="Birkelbach J."/>
            <person name="Nuebel U."/>
            <person name="Pietschmann T."/>
            <person name="Bach T."/>
            <person name="Mueller R."/>
        </authorList>
    </citation>
    <scope>NUCLEOTIDE SEQUENCE [LARGE SCALE GENOMIC DNA]</scope>
    <source>
        <strain evidence="10 11">MSr12523</strain>
    </source>
</reference>
<dbReference type="InterPro" id="IPR001926">
    <property type="entry name" value="TrpB-like_PALP"/>
</dbReference>
<name>A0ABZ2JXS5_9BACT</name>
<dbReference type="EC" id="2.5.1.140" evidence="5"/>
<dbReference type="Pfam" id="PF00291">
    <property type="entry name" value="PALP"/>
    <property type="match status" value="1"/>
</dbReference>
<dbReference type="InterPro" id="IPR050214">
    <property type="entry name" value="Cys_Synth/Cystath_Beta-Synth"/>
</dbReference>
<dbReference type="PROSITE" id="PS00901">
    <property type="entry name" value="CYS_SYNTHASE"/>
    <property type="match status" value="1"/>
</dbReference>
<evidence type="ECO:0000256" key="6">
    <source>
        <dbReference type="ARBA" id="ARBA00016985"/>
    </source>
</evidence>
<organism evidence="10 11">
    <name type="scientific">Pendulispora brunnea</name>
    <dbReference type="NCBI Taxonomy" id="2905690"/>
    <lineage>
        <taxon>Bacteria</taxon>
        <taxon>Pseudomonadati</taxon>
        <taxon>Myxococcota</taxon>
        <taxon>Myxococcia</taxon>
        <taxon>Myxococcales</taxon>
        <taxon>Sorangiineae</taxon>
        <taxon>Pendulisporaceae</taxon>
        <taxon>Pendulispora</taxon>
    </lineage>
</organism>
<dbReference type="InterPro" id="IPR001216">
    <property type="entry name" value="P-phosphate_BS"/>
</dbReference>
<proteinExistence type="inferred from homology"/>
<evidence type="ECO:0000256" key="4">
    <source>
        <dbReference type="ARBA" id="ARBA00011738"/>
    </source>
</evidence>
<feature type="domain" description="Tryptophan synthase beta chain-like PALP" evidence="9">
    <location>
        <begin position="10"/>
        <end position="279"/>
    </location>
</feature>